<gene>
    <name evidence="2" type="ORF">GGR27_002492</name>
</gene>
<proteinExistence type="predicted"/>
<organism evidence="2 3">
    <name type="scientific">Neolewinella antarctica</name>
    <dbReference type="NCBI Taxonomy" id="442734"/>
    <lineage>
        <taxon>Bacteria</taxon>
        <taxon>Pseudomonadati</taxon>
        <taxon>Bacteroidota</taxon>
        <taxon>Saprospiria</taxon>
        <taxon>Saprospirales</taxon>
        <taxon>Lewinellaceae</taxon>
        <taxon>Neolewinella</taxon>
    </lineage>
</organism>
<dbReference type="Proteomes" id="UP000770785">
    <property type="component" value="Unassembled WGS sequence"/>
</dbReference>
<name>A0ABX0XCR2_9BACT</name>
<feature type="domain" description="Cupin type-2" evidence="1">
    <location>
        <begin position="33"/>
        <end position="95"/>
    </location>
</feature>
<dbReference type="SUPFAM" id="SSF51182">
    <property type="entry name" value="RmlC-like cupins"/>
    <property type="match status" value="1"/>
</dbReference>
<comment type="caution">
    <text evidence="2">The sequence shown here is derived from an EMBL/GenBank/DDBJ whole genome shotgun (WGS) entry which is preliminary data.</text>
</comment>
<dbReference type="RefSeq" id="WP_168037725.1">
    <property type="nucleotide sequence ID" value="NZ_JAATJH010000003.1"/>
</dbReference>
<dbReference type="PANTHER" id="PTHR37694:SF1">
    <property type="entry name" value="SLR8022 PROTEIN"/>
    <property type="match status" value="1"/>
</dbReference>
<evidence type="ECO:0000259" key="1">
    <source>
        <dbReference type="Pfam" id="PF07883"/>
    </source>
</evidence>
<dbReference type="PANTHER" id="PTHR37694">
    <property type="entry name" value="SLR8022 PROTEIN"/>
    <property type="match status" value="1"/>
</dbReference>
<dbReference type="Pfam" id="PF07883">
    <property type="entry name" value="Cupin_2"/>
    <property type="match status" value="1"/>
</dbReference>
<sequence>MKIKSFNEQPDFKGRTILTSVMLETGFSKEVRICMKKGHVIKEHKSPLPIIVHVYQGEVNFGVDGTIVVLKEGDAITLAGGVPHDLEARKDCMLRLTLAKADRVERVEKVIASTVKEPTNARN</sequence>
<dbReference type="Gene3D" id="2.60.120.10">
    <property type="entry name" value="Jelly Rolls"/>
    <property type="match status" value="1"/>
</dbReference>
<accession>A0ABX0XCR2</accession>
<reference evidence="2 3" key="1">
    <citation type="submission" date="2020-03" db="EMBL/GenBank/DDBJ databases">
        <title>Genomic Encyclopedia of Type Strains, Phase IV (KMG-IV): sequencing the most valuable type-strain genomes for metagenomic binning, comparative biology and taxonomic classification.</title>
        <authorList>
            <person name="Goeker M."/>
        </authorList>
    </citation>
    <scope>NUCLEOTIDE SEQUENCE [LARGE SCALE GENOMIC DNA]</scope>
    <source>
        <strain evidence="2 3">DSM 105096</strain>
    </source>
</reference>
<evidence type="ECO:0000313" key="2">
    <source>
        <dbReference type="EMBL" id="NJC26982.1"/>
    </source>
</evidence>
<keyword evidence="3" id="KW-1185">Reference proteome</keyword>
<dbReference type="InterPro" id="IPR013096">
    <property type="entry name" value="Cupin_2"/>
</dbReference>
<evidence type="ECO:0000313" key="3">
    <source>
        <dbReference type="Proteomes" id="UP000770785"/>
    </source>
</evidence>
<protein>
    <submittedName>
        <fullName evidence="2">Quercetin dioxygenase-like cupin family protein</fullName>
    </submittedName>
</protein>
<dbReference type="EMBL" id="JAATJH010000003">
    <property type="protein sequence ID" value="NJC26982.1"/>
    <property type="molecule type" value="Genomic_DNA"/>
</dbReference>
<dbReference type="InterPro" id="IPR011051">
    <property type="entry name" value="RmlC_Cupin_sf"/>
</dbReference>
<dbReference type="InterPro" id="IPR014710">
    <property type="entry name" value="RmlC-like_jellyroll"/>
</dbReference>